<sequence length="446" mass="49662">MQKEPEINTTIHVSALDNAVTHEQLHSHFSQVGLVKEVLLRSSKLYPSKQYGFVMFHNQDDARKAIFKLNYSSILGKQCRLASYNPIRTERYKTGNMVLTNLAYATTEKDIHTALSKYGNILSIRISVKEPKAFVDFEQDEDASIAAQAFNDVKFCGNFISTRYTGTSKEALEIDISNLDKGFGIKALAGLLSRYGELQSCQIHTNPGGEAIGSASAIFETMNEAQTAINGLNGLKLGIKKIQVAWKNSSSIHQPNKSGRENTLYVKNLESFISSTHLKHLFSPYGQITECKVIYHPEGESKGFGFVTFNNHDDAESAIIHLKGYRLGGKNILVSFYKKTQSKIKKEKHFKSFINKAEHHTERYESTHSSYCNNKNKSRDEKSSNTSTESASASSPSLDSLDSSIKSLNTPSLSPIEDKERMTSMINDVKNIAYSLASIITKIPSN</sequence>
<protein>
    <submittedName>
        <fullName evidence="1">Uncharacterized protein</fullName>
    </submittedName>
</protein>
<proteinExistence type="predicted"/>
<gene>
    <name evidence="1" type="ORF">DSO57_1021351</name>
</gene>
<keyword evidence="2" id="KW-1185">Reference proteome</keyword>
<dbReference type="EMBL" id="QTSX02002943">
    <property type="protein sequence ID" value="KAJ9072990.1"/>
    <property type="molecule type" value="Genomic_DNA"/>
</dbReference>
<evidence type="ECO:0000313" key="2">
    <source>
        <dbReference type="Proteomes" id="UP001165960"/>
    </source>
</evidence>
<organism evidence="1 2">
    <name type="scientific">Entomophthora muscae</name>
    <dbReference type="NCBI Taxonomy" id="34485"/>
    <lineage>
        <taxon>Eukaryota</taxon>
        <taxon>Fungi</taxon>
        <taxon>Fungi incertae sedis</taxon>
        <taxon>Zoopagomycota</taxon>
        <taxon>Entomophthoromycotina</taxon>
        <taxon>Entomophthoromycetes</taxon>
        <taxon>Entomophthorales</taxon>
        <taxon>Entomophthoraceae</taxon>
        <taxon>Entomophthora</taxon>
    </lineage>
</organism>
<name>A0ACC2TET4_9FUNG</name>
<comment type="caution">
    <text evidence="1">The sequence shown here is derived from an EMBL/GenBank/DDBJ whole genome shotgun (WGS) entry which is preliminary data.</text>
</comment>
<accession>A0ACC2TET4</accession>
<dbReference type="Proteomes" id="UP001165960">
    <property type="component" value="Unassembled WGS sequence"/>
</dbReference>
<evidence type="ECO:0000313" key="1">
    <source>
        <dbReference type="EMBL" id="KAJ9072990.1"/>
    </source>
</evidence>
<reference evidence="1" key="1">
    <citation type="submission" date="2022-04" db="EMBL/GenBank/DDBJ databases">
        <title>Genome of the entomopathogenic fungus Entomophthora muscae.</title>
        <authorList>
            <person name="Elya C."/>
            <person name="Lovett B.R."/>
            <person name="Lee E."/>
            <person name="Macias A.M."/>
            <person name="Hajek A.E."/>
            <person name="De Bivort B.L."/>
            <person name="Kasson M.T."/>
            <person name="De Fine Licht H.H."/>
            <person name="Stajich J.E."/>
        </authorList>
    </citation>
    <scope>NUCLEOTIDE SEQUENCE</scope>
    <source>
        <strain evidence="1">Berkeley</strain>
    </source>
</reference>